<gene>
    <name evidence="1" type="ORF">EMO91_12845</name>
</gene>
<comment type="caution">
    <text evidence="1">The sequence shown here is derived from an EMBL/GenBank/DDBJ whole genome shotgun (WGS) entry which is preliminary data.</text>
</comment>
<accession>A0A5M9ZFT2</accession>
<name>A0A5M9ZFT2_9BIFI</name>
<evidence type="ECO:0000313" key="1">
    <source>
        <dbReference type="EMBL" id="KAA8825110.1"/>
    </source>
</evidence>
<sequence>MDIDPIAQVAEEIKGDITLRGAAQARRIHMLPVAERFKAALDGGAEFVWRGRDVFVYACDLTLRATLTAIAFGPDLGGGPLETLTCDFWTEDAYRVIKPALDREPDPARIRHAIALLEPLAGMRNPKVAAPALAQIAGLERALRDWDAAAAHAARAAELDPDDPIAALLAAQSDHRPQTK</sequence>
<dbReference type="EMBL" id="RZUH01000020">
    <property type="protein sequence ID" value="KAA8825110.1"/>
    <property type="molecule type" value="Genomic_DNA"/>
</dbReference>
<dbReference type="RefSeq" id="WP_150380275.1">
    <property type="nucleotide sequence ID" value="NZ_RZUH01000020.1"/>
</dbReference>
<protein>
    <recommendedName>
        <fullName evidence="3">Tetratricopeptide repeat protein</fullName>
    </recommendedName>
</protein>
<reference evidence="1 2" key="1">
    <citation type="journal article" date="2019" name="Syst. Appl. Microbiol.">
        <title>Characterization of Bifidobacterium species in feaces of the Egyptian fruit bat: Description of B. vespertilionis sp. nov. and B. rousetti sp. nov.</title>
        <authorList>
            <person name="Modesto M."/>
            <person name="Satti M."/>
            <person name="Watanabe K."/>
            <person name="Puglisi E."/>
            <person name="Morelli L."/>
            <person name="Huang C.-H."/>
            <person name="Liou J.-S."/>
            <person name="Miyashita M."/>
            <person name="Tamura T."/>
            <person name="Saito S."/>
            <person name="Mori K."/>
            <person name="Huang L."/>
            <person name="Sciavilla P."/>
            <person name="Sandri C."/>
            <person name="Spiezio C."/>
            <person name="Vitali F."/>
            <person name="Cavalieri D."/>
            <person name="Perpetuini G."/>
            <person name="Tofalo R."/>
            <person name="Bonetti A."/>
            <person name="Arita M."/>
            <person name="Mattarelli P."/>
        </authorList>
    </citation>
    <scope>NUCLEOTIDE SEQUENCE [LARGE SCALE GENOMIC DNA]</scope>
    <source>
        <strain evidence="1 2">RST17</strain>
    </source>
</reference>
<organism evidence="1 2">
    <name type="scientific">Bifidobacterium myosotis</name>
    <dbReference type="NCBI Taxonomy" id="1630166"/>
    <lineage>
        <taxon>Bacteria</taxon>
        <taxon>Bacillati</taxon>
        <taxon>Actinomycetota</taxon>
        <taxon>Actinomycetes</taxon>
        <taxon>Bifidobacteriales</taxon>
        <taxon>Bifidobacteriaceae</taxon>
        <taxon>Bifidobacterium</taxon>
    </lineage>
</organism>
<evidence type="ECO:0008006" key="3">
    <source>
        <dbReference type="Google" id="ProtNLM"/>
    </source>
</evidence>
<dbReference type="Proteomes" id="UP000410049">
    <property type="component" value="Unassembled WGS sequence"/>
</dbReference>
<dbReference type="AlphaFoldDB" id="A0A5M9ZFT2"/>
<proteinExistence type="predicted"/>
<evidence type="ECO:0000313" key="2">
    <source>
        <dbReference type="Proteomes" id="UP000410049"/>
    </source>
</evidence>